<keyword evidence="1" id="KW-0472">Membrane</keyword>
<dbReference type="SMART" id="SM00100">
    <property type="entry name" value="cNMP"/>
    <property type="match status" value="1"/>
</dbReference>
<dbReference type="InterPro" id="IPR050397">
    <property type="entry name" value="Env_Response_Regulators"/>
</dbReference>
<dbReference type="GO" id="GO:0005829">
    <property type="term" value="C:cytosol"/>
    <property type="evidence" value="ECO:0007669"/>
    <property type="project" value="TreeGrafter"/>
</dbReference>
<gene>
    <name evidence="3" type="ORF">DO97_15375</name>
</gene>
<sequence>MVWTKKPFYPGDIIYAAGDPSEYIYVIKSGSVEILDTYPETGTQVSSVLVPGKVFGEVELIDGKPRTSTARASDTVRITMFTHDEIVDMLFQHPENSLILARDVFNHLRKLYGGDDLESTMEKLREEMHEKIKKAVIAHESRVVKSHNGMAAIAIPIVLLVITAISLQLVLH</sequence>
<dbReference type="PROSITE" id="PS50042">
    <property type="entry name" value="CNMP_BINDING_3"/>
    <property type="match status" value="1"/>
</dbReference>
<evidence type="ECO:0000256" key="1">
    <source>
        <dbReference type="SAM" id="Phobius"/>
    </source>
</evidence>
<dbReference type="RefSeq" id="WP_036535727.1">
    <property type="nucleotide sequence ID" value="NZ_JJML01000050.1"/>
</dbReference>
<accession>A0A098TLU5</accession>
<dbReference type="PANTHER" id="PTHR24567">
    <property type="entry name" value="CRP FAMILY TRANSCRIPTIONAL REGULATORY PROTEIN"/>
    <property type="match status" value="1"/>
</dbReference>
<dbReference type="CDD" id="cd00038">
    <property type="entry name" value="CAP_ED"/>
    <property type="match status" value="1"/>
</dbReference>
<dbReference type="SUPFAM" id="SSF51206">
    <property type="entry name" value="cAMP-binding domain-like"/>
    <property type="match status" value="1"/>
</dbReference>
<evidence type="ECO:0000313" key="4">
    <source>
        <dbReference type="Proteomes" id="UP000030170"/>
    </source>
</evidence>
<dbReference type="InterPro" id="IPR018490">
    <property type="entry name" value="cNMP-bd_dom_sf"/>
</dbReference>
<dbReference type="EMBL" id="JJML01000050">
    <property type="protein sequence ID" value="KGF71813.1"/>
    <property type="molecule type" value="Genomic_DNA"/>
</dbReference>
<keyword evidence="1" id="KW-1133">Transmembrane helix</keyword>
<evidence type="ECO:0000259" key="2">
    <source>
        <dbReference type="PROSITE" id="PS50042"/>
    </source>
</evidence>
<dbReference type="STRING" id="1497020.DO97_15375"/>
<organism evidence="3 4">
    <name type="scientific">Neosynechococcus sphagnicola sy1</name>
    <dbReference type="NCBI Taxonomy" id="1497020"/>
    <lineage>
        <taxon>Bacteria</taxon>
        <taxon>Bacillati</taxon>
        <taxon>Cyanobacteriota</taxon>
        <taxon>Cyanophyceae</taxon>
        <taxon>Neosynechococcales</taxon>
        <taxon>Neosynechococcaceae</taxon>
        <taxon>Neosynechococcus</taxon>
    </lineage>
</organism>
<name>A0A098TLU5_9CYAN</name>
<dbReference type="AlphaFoldDB" id="A0A098TLU5"/>
<proteinExistence type="predicted"/>
<keyword evidence="1" id="KW-0812">Transmembrane</keyword>
<reference evidence="3 4" key="1">
    <citation type="journal article" date="2014" name="Mol. Ecol.">
        <title>Evolution of Synechococcus.</title>
        <authorList>
            <person name="Dvorak P."/>
            <person name="Casamatta D."/>
            <person name="Hasler P."/>
            <person name="Poulickova A."/>
            <person name="Ondrej V."/>
            <person name="Sanges R."/>
        </authorList>
    </citation>
    <scope>NUCLEOTIDE SEQUENCE [LARGE SCALE GENOMIC DNA]</scope>
    <source>
        <strain evidence="3 4">CAUP A 1101</strain>
    </source>
</reference>
<keyword evidence="4" id="KW-1185">Reference proteome</keyword>
<dbReference type="GO" id="GO:0003700">
    <property type="term" value="F:DNA-binding transcription factor activity"/>
    <property type="evidence" value="ECO:0007669"/>
    <property type="project" value="TreeGrafter"/>
</dbReference>
<comment type="caution">
    <text evidence="3">The sequence shown here is derived from an EMBL/GenBank/DDBJ whole genome shotgun (WGS) entry which is preliminary data.</text>
</comment>
<dbReference type="Gene3D" id="2.60.120.10">
    <property type="entry name" value="Jelly Rolls"/>
    <property type="match status" value="1"/>
</dbReference>
<dbReference type="InterPro" id="IPR000595">
    <property type="entry name" value="cNMP-bd_dom"/>
</dbReference>
<evidence type="ECO:0000313" key="3">
    <source>
        <dbReference type="EMBL" id="KGF71813.1"/>
    </source>
</evidence>
<dbReference type="Pfam" id="PF00027">
    <property type="entry name" value="cNMP_binding"/>
    <property type="match status" value="1"/>
</dbReference>
<dbReference type="InterPro" id="IPR014710">
    <property type="entry name" value="RmlC-like_jellyroll"/>
</dbReference>
<dbReference type="PANTHER" id="PTHR24567:SF74">
    <property type="entry name" value="HTH-TYPE TRANSCRIPTIONAL REGULATOR ARCR"/>
    <property type="match status" value="1"/>
</dbReference>
<dbReference type="OrthoDB" id="556975at2"/>
<feature type="transmembrane region" description="Helical" evidence="1">
    <location>
        <begin position="151"/>
        <end position="171"/>
    </location>
</feature>
<feature type="domain" description="Cyclic nucleotide-binding" evidence="2">
    <location>
        <begin position="8"/>
        <end position="90"/>
    </location>
</feature>
<protein>
    <submittedName>
        <fullName evidence="3">Cyclic nucleotide-binding protein</fullName>
    </submittedName>
</protein>
<dbReference type="Proteomes" id="UP000030170">
    <property type="component" value="Unassembled WGS sequence"/>
</dbReference>